<protein>
    <submittedName>
        <fullName evidence="1">Uncharacterized protein</fullName>
    </submittedName>
</protein>
<dbReference type="EnsemblMetazoa" id="PPA44637.1">
    <property type="protein sequence ID" value="PPA44637.1"/>
    <property type="gene ID" value="WBGene00283006"/>
</dbReference>
<name>A0A2A6CQX7_PRIPA</name>
<keyword evidence="2" id="KW-1185">Reference proteome</keyword>
<sequence>MKKHRYDKERTKGLEDSTELRLSLNQSMCYEATTTVARTVPVPSYRFSLNPLSQTTSTPPPM</sequence>
<dbReference type="AlphaFoldDB" id="A0A2A6CQX7"/>
<reference evidence="2" key="1">
    <citation type="journal article" date="2008" name="Nat. Genet.">
        <title>The Pristionchus pacificus genome provides a unique perspective on nematode lifestyle and parasitism.</title>
        <authorList>
            <person name="Dieterich C."/>
            <person name="Clifton S.W."/>
            <person name="Schuster L.N."/>
            <person name="Chinwalla A."/>
            <person name="Delehaunty K."/>
            <person name="Dinkelacker I."/>
            <person name="Fulton L."/>
            <person name="Fulton R."/>
            <person name="Godfrey J."/>
            <person name="Minx P."/>
            <person name="Mitreva M."/>
            <person name="Roeseler W."/>
            <person name="Tian H."/>
            <person name="Witte H."/>
            <person name="Yang S.P."/>
            <person name="Wilson R.K."/>
            <person name="Sommer R.J."/>
        </authorList>
    </citation>
    <scope>NUCLEOTIDE SEQUENCE [LARGE SCALE GENOMIC DNA]</scope>
    <source>
        <strain evidence="2">PS312</strain>
    </source>
</reference>
<reference evidence="1" key="2">
    <citation type="submission" date="2022-06" db="UniProtKB">
        <authorList>
            <consortium name="EnsemblMetazoa"/>
        </authorList>
    </citation>
    <scope>IDENTIFICATION</scope>
    <source>
        <strain evidence="1">PS312</strain>
    </source>
</reference>
<proteinExistence type="predicted"/>
<organism evidence="1 2">
    <name type="scientific">Pristionchus pacificus</name>
    <name type="common">Parasitic nematode worm</name>
    <dbReference type="NCBI Taxonomy" id="54126"/>
    <lineage>
        <taxon>Eukaryota</taxon>
        <taxon>Metazoa</taxon>
        <taxon>Ecdysozoa</taxon>
        <taxon>Nematoda</taxon>
        <taxon>Chromadorea</taxon>
        <taxon>Rhabditida</taxon>
        <taxon>Rhabditina</taxon>
        <taxon>Diplogasteromorpha</taxon>
        <taxon>Diplogasteroidea</taxon>
        <taxon>Neodiplogasteridae</taxon>
        <taxon>Pristionchus</taxon>
    </lineage>
</organism>
<evidence type="ECO:0000313" key="1">
    <source>
        <dbReference type="EnsemblMetazoa" id="PPA44637.1"/>
    </source>
</evidence>
<evidence type="ECO:0000313" key="2">
    <source>
        <dbReference type="Proteomes" id="UP000005239"/>
    </source>
</evidence>
<dbReference type="Proteomes" id="UP000005239">
    <property type="component" value="Unassembled WGS sequence"/>
</dbReference>
<gene>
    <name evidence="1" type="primary">WBGene00283006</name>
</gene>
<accession>A0A2A6CQX7</accession>
<accession>A0A8R1V522</accession>